<organism evidence="1 2">
    <name type="scientific">Methanohalarchaeum thermophilum</name>
    <dbReference type="NCBI Taxonomy" id="1903181"/>
    <lineage>
        <taxon>Archaea</taxon>
        <taxon>Methanobacteriati</taxon>
        <taxon>Methanobacteriota</taxon>
        <taxon>Methanonatronarchaeia</taxon>
        <taxon>Methanonatronarchaeales</taxon>
        <taxon>Methanonatronarchaeaceae</taxon>
        <taxon>Candidatus Methanohalarchaeum</taxon>
    </lineage>
</organism>
<evidence type="ECO:0000313" key="2">
    <source>
        <dbReference type="Proteomes" id="UP000185744"/>
    </source>
</evidence>
<keyword evidence="2" id="KW-1185">Reference proteome</keyword>
<comment type="caution">
    <text evidence="1">The sequence shown here is derived from an EMBL/GenBank/DDBJ whole genome shotgun (WGS) entry which is preliminary data.</text>
</comment>
<dbReference type="EMBL" id="MSDW01000001">
    <property type="protein sequence ID" value="OKY78076.1"/>
    <property type="molecule type" value="Genomic_DNA"/>
</dbReference>
<protein>
    <submittedName>
        <fullName evidence="1">Uncharacterized protein</fullName>
    </submittedName>
</protein>
<name>A0A1Q6DUP3_METT1</name>
<gene>
    <name evidence="1" type="ORF">BTN85_0561</name>
</gene>
<dbReference type="AlphaFoldDB" id="A0A1Q6DUP3"/>
<proteinExistence type="predicted"/>
<dbReference type="InParanoid" id="A0A1Q6DUP3"/>
<sequence>MTCNRGDTVEKNGVEAGLKRVFFNHVRYVQIDYEHYEYGKTENVELIRYGKGLQFK</sequence>
<reference evidence="1" key="1">
    <citation type="submission" date="2016-12" db="EMBL/GenBank/DDBJ databases">
        <title>Discovery of methanogenic haloarchaea.</title>
        <authorList>
            <person name="Sorokin D.Y."/>
            <person name="Makarova K.S."/>
            <person name="Abbas B."/>
            <person name="Ferrer M."/>
            <person name="Golyshin P.N."/>
        </authorList>
    </citation>
    <scope>NUCLEOTIDE SEQUENCE [LARGE SCALE GENOMIC DNA]</scope>
    <source>
        <strain evidence="1">HMET1</strain>
    </source>
</reference>
<accession>A0A1Q6DUP3</accession>
<evidence type="ECO:0000313" key="1">
    <source>
        <dbReference type="EMBL" id="OKY78076.1"/>
    </source>
</evidence>
<dbReference type="Proteomes" id="UP000185744">
    <property type="component" value="Unassembled WGS sequence"/>
</dbReference>